<dbReference type="SUPFAM" id="SSF101148">
    <property type="entry name" value="Plant invertase/pectin methylesterase inhibitor"/>
    <property type="match status" value="1"/>
</dbReference>
<dbReference type="Gene3D" id="1.20.140.40">
    <property type="entry name" value="Invertase/pectin methylesterase inhibitor family protein"/>
    <property type="match status" value="1"/>
</dbReference>
<comment type="caution">
    <text evidence="8">The sequence shown here is derived from an EMBL/GenBank/DDBJ whole genome shotgun (WGS) entry which is preliminary data.</text>
</comment>
<evidence type="ECO:0000256" key="3">
    <source>
        <dbReference type="ARBA" id="ARBA00007786"/>
    </source>
</evidence>
<dbReference type="InterPro" id="IPR011050">
    <property type="entry name" value="Pectin_lyase_fold/virulence"/>
</dbReference>
<dbReference type="SUPFAM" id="SSF51126">
    <property type="entry name" value="Pectin lyase-like"/>
    <property type="match status" value="1"/>
</dbReference>
<feature type="transmembrane region" description="Helical" evidence="6">
    <location>
        <begin position="23"/>
        <end position="47"/>
    </location>
</feature>
<evidence type="ECO:0000256" key="2">
    <source>
        <dbReference type="ARBA" id="ARBA00006027"/>
    </source>
</evidence>
<dbReference type="CDD" id="cd15798">
    <property type="entry name" value="PMEI-like_3"/>
    <property type="match status" value="1"/>
</dbReference>
<comment type="similarity">
    <text evidence="2">In the N-terminal section; belongs to the PMEI family.</text>
</comment>
<evidence type="ECO:0000313" key="8">
    <source>
        <dbReference type="EMBL" id="CAD6240706.1"/>
    </source>
</evidence>
<dbReference type="NCBIfam" id="TIGR01614">
    <property type="entry name" value="PME_inhib"/>
    <property type="match status" value="1"/>
</dbReference>
<dbReference type="Pfam" id="PF04043">
    <property type="entry name" value="PMEI"/>
    <property type="match status" value="1"/>
</dbReference>
<dbReference type="GO" id="GO:0004857">
    <property type="term" value="F:enzyme inhibitor activity"/>
    <property type="evidence" value="ECO:0007669"/>
    <property type="project" value="InterPro"/>
</dbReference>
<keyword evidence="5" id="KW-0063">Aspartyl esterase</keyword>
<evidence type="ECO:0000313" key="9">
    <source>
        <dbReference type="Proteomes" id="UP000604825"/>
    </source>
</evidence>
<dbReference type="AlphaFoldDB" id="A0A811PAW2"/>
<keyword evidence="6" id="KW-0472">Membrane</keyword>
<dbReference type="UniPathway" id="UPA00545">
    <property type="reaction ID" value="UER00823"/>
</dbReference>
<evidence type="ECO:0000256" key="1">
    <source>
        <dbReference type="ARBA" id="ARBA00005184"/>
    </source>
</evidence>
<reference evidence="8" key="1">
    <citation type="submission" date="2020-10" db="EMBL/GenBank/DDBJ databases">
        <authorList>
            <person name="Han B."/>
            <person name="Lu T."/>
            <person name="Zhao Q."/>
            <person name="Huang X."/>
            <person name="Zhao Y."/>
        </authorList>
    </citation>
    <scope>NUCLEOTIDE SEQUENCE</scope>
</reference>
<dbReference type="GO" id="GO:0042545">
    <property type="term" value="P:cell wall modification"/>
    <property type="evidence" value="ECO:0007669"/>
    <property type="project" value="InterPro"/>
</dbReference>
<dbReference type="FunFam" id="2.160.20.10:FF:000001">
    <property type="entry name" value="Pectinesterase"/>
    <property type="match status" value="1"/>
</dbReference>
<dbReference type="PANTHER" id="PTHR31707">
    <property type="entry name" value="PECTINESTERASE"/>
    <property type="match status" value="1"/>
</dbReference>
<feature type="domain" description="Pectinesterase inhibitor" evidence="7">
    <location>
        <begin position="58"/>
        <end position="227"/>
    </location>
</feature>
<gene>
    <name evidence="8" type="ORF">NCGR_LOCUS27224</name>
</gene>
<dbReference type="OrthoDB" id="2019149at2759"/>
<accession>A0A811PAW2</accession>
<evidence type="ECO:0000256" key="6">
    <source>
        <dbReference type="SAM" id="Phobius"/>
    </source>
</evidence>
<dbReference type="SMART" id="SM00856">
    <property type="entry name" value="PMEI"/>
    <property type="match status" value="1"/>
</dbReference>
<protein>
    <recommendedName>
        <fullName evidence="7">Pectinesterase inhibitor domain-containing protein</fullName>
    </recommendedName>
</protein>
<dbReference type="EMBL" id="CAJGYO010000006">
    <property type="protein sequence ID" value="CAD6240706.1"/>
    <property type="molecule type" value="Genomic_DNA"/>
</dbReference>
<keyword evidence="6" id="KW-0812">Transmembrane</keyword>
<dbReference type="Gene3D" id="2.160.20.10">
    <property type="entry name" value="Single-stranded right-handed beta-helix, Pectin lyase-like"/>
    <property type="match status" value="1"/>
</dbReference>
<dbReference type="InterPro" id="IPR035513">
    <property type="entry name" value="Invertase/methylesterase_inhib"/>
</dbReference>
<comment type="similarity">
    <text evidence="3">In the C-terminal section; belongs to the pectinesterase family.</text>
</comment>
<dbReference type="GO" id="GO:0030599">
    <property type="term" value="F:pectinesterase activity"/>
    <property type="evidence" value="ECO:0007669"/>
    <property type="project" value="InterPro"/>
</dbReference>
<keyword evidence="4" id="KW-0378">Hydrolase</keyword>
<comment type="pathway">
    <text evidence="1">Glycan metabolism; pectin degradation; 2-dehydro-3-deoxy-D-gluconate from pectin: step 1/5.</text>
</comment>
<keyword evidence="9" id="KW-1185">Reference proteome</keyword>
<dbReference type="InterPro" id="IPR012334">
    <property type="entry name" value="Pectin_lyas_fold"/>
</dbReference>
<dbReference type="Proteomes" id="UP000604825">
    <property type="component" value="Unassembled WGS sequence"/>
</dbReference>
<dbReference type="InterPro" id="IPR000070">
    <property type="entry name" value="Pectinesterase_cat"/>
</dbReference>
<organism evidence="8 9">
    <name type="scientific">Miscanthus lutarioriparius</name>
    <dbReference type="NCBI Taxonomy" id="422564"/>
    <lineage>
        <taxon>Eukaryota</taxon>
        <taxon>Viridiplantae</taxon>
        <taxon>Streptophyta</taxon>
        <taxon>Embryophyta</taxon>
        <taxon>Tracheophyta</taxon>
        <taxon>Spermatophyta</taxon>
        <taxon>Magnoliopsida</taxon>
        <taxon>Liliopsida</taxon>
        <taxon>Poales</taxon>
        <taxon>Poaceae</taxon>
        <taxon>PACMAD clade</taxon>
        <taxon>Panicoideae</taxon>
        <taxon>Andropogonodae</taxon>
        <taxon>Andropogoneae</taxon>
        <taxon>Saccharinae</taxon>
        <taxon>Miscanthus</taxon>
    </lineage>
</organism>
<evidence type="ECO:0000256" key="4">
    <source>
        <dbReference type="ARBA" id="ARBA00022801"/>
    </source>
</evidence>
<evidence type="ECO:0000256" key="5">
    <source>
        <dbReference type="ARBA" id="ARBA00023085"/>
    </source>
</evidence>
<keyword evidence="6" id="KW-1133">Transmembrane helix</keyword>
<dbReference type="GO" id="GO:0045490">
    <property type="term" value="P:pectin catabolic process"/>
    <property type="evidence" value="ECO:0007669"/>
    <property type="project" value="UniProtKB-UniPathway"/>
</dbReference>
<sequence length="603" mass="63854">MAHITLGSTEPPPSSQHGCRRRLLIILASTVSVALAVAVSLAIYFAVRLGPTGDVILASTEAIRRTCGPTLYPALCVSELAALPGAAAARDADLVPMSLDATRRRVADALADATELVAARAPPDDAAAGGYDISDCLEMLEAAADLLNRSVRAVTVSTAAGAAAADVHDDVMAWLSAALTYHDTCRDGLHEEVDADRGGGKDGHTVKAQMLRSLANLREHLSNSLAIFKAQGAPDGDVAGVTVQKRQLLSASSGHGDLTFGAPRWVKHNDRRLLDAPTADIVPDMVVAKDGSGTHQSIGDAVEAAPVHSARRVVIYIKAGVYTENVSVARNKTNLVLVGDGAGQTVVVGRRSVGDGLRTFDTATLSVSGDGFMVRDLTVENRAGPGAHQAVALLVSADRAVAYRCAVVGYQDTLYAHAQRQLYRECEVAGTVDAVFGNAAAVLQNCTLRARRPLPEQKNTVTAQGRADPNQSTGFSVHGCRLVPSTELERAVRGEYPTNSTYLGRPWKPYARVVYMESYMGAHVDASGWLAWDASARVPDDTVYYGEYRNYGPGAELEGRVAWPGHRVITLAEEAMEFTVSRFIGGYSWLPATGVPFEGGLTA</sequence>
<dbReference type="Pfam" id="PF01095">
    <property type="entry name" value="Pectinesterase"/>
    <property type="match status" value="1"/>
</dbReference>
<evidence type="ECO:0000259" key="7">
    <source>
        <dbReference type="SMART" id="SM00856"/>
    </source>
</evidence>
<name>A0A811PAW2_9POAL</name>
<dbReference type="InterPro" id="IPR006501">
    <property type="entry name" value="Pectinesterase_inhib_dom"/>
</dbReference>
<proteinExistence type="inferred from homology"/>